<evidence type="ECO:0000313" key="3">
    <source>
        <dbReference type="EMBL" id="KAF6221284.1"/>
    </source>
</evidence>
<name>A0A8H6FB39_9LECA</name>
<feature type="domain" description="Nucleolar 27S pre-rRNA processing Urb2/Npa2 C-terminal" evidence="2">
    <location>
        <begin position="1335"/>
        <end position="1552"/>
    </location>
</feature>
<accession>A0A8H6FB39</accession>
<gene>
    <name evidence="3" type="ORF">HO133_002139</name>
</gene>
<dbReference type="GeneID" id="59330553"/>
<evidence type="ECO:0000313" key="4">
    <source>
        <dbReference type="Proteomes" id="UP000593566"/>
    </source>
</evidence>
<comment type="caution">
    <text evidence="3">The sequence shown here is derived from an EMBL/GenBank/DDBJ whole genome shotgun (WGS) entry which is preliminary data.</text>
</comment>
<evidence type="ECO:0000256" key="1">
    <source>
        <dbReference type="SAM" id="MobiDB-lite"/>
    </source>
</evidence>
<organism evidence="3 4">
    <name type="scientific">Letharia lupina</name>
    <dbReference type="NCBI Taxonomy" id="560253"/>
    <lineage>
        <taxon>Eukaryota</taxon>
        <taxon>Fungi</taxon>
        <taxon>Dikarya</taxon>
        <taxon>Ascomycota</taxon>
        <taxon>Pezizomycotina</taxon>
        <taxon>Lecanoromycetes</taxon>
        <taxon>OSLEUM clade</taxon>
        <taxon>Lecanoromycetidae</taxon>
        <taxon>Lecanorales</taxon>
        <taxon>Lecanorineae</taxon>
        <taxon>Parmeliaceae</taxon>
        <taxon>Letharia</taxon>
    </lineage>
</organism>
<feature type="region of interest" description="Disordered" evidence="1">
    <location>
        <begin position="146"/>
        <end position="174"/>
    </location>
</feature>
<protein>
    <recommendedName>
        <fullName evidence="2">Nucleolar 27S pre-rRNA processing Urb2/Npa2 C-terminal domain-containing protein</fullName>
    </recommendedName>
</protein>
<keyword evidence="4" id="KW-1185">Reference proteome</keyword>
<dbReference type="GO" id="GO:0042254">
    <property type="term" value="P:ribosome biogenesis"/>
    <property type="evidence" value="ECO:0007669"/>
    <property type="project" value="TreeGrafter"/>
</dbReference>
<dbReference type="PANTHER" id="PTHR15682">
    <property type="entry name" value="UNHEALTHY RIBOSOME BIOGENESIS PROTEIN 2 HOMOLOG"/>
    <property type="match status" value="1"/>
</dbReference>
<sequence length="1553" mass="175076">MSSATSRCRSQQSILSLDKSEEPFAVQIAQACGILEIDLDGHWKAFQNSVDGRVLQQHTTSDPRAEWALRWLLKKLQYSDLSPGSPHLQPKSWVLLQELVIRTPLSSVARLLTAHQFTSVLRNTLGWLQKQVSRVTVSPDVGVGNKDLMDQLEDSSDTVESSSSKRGTSKKRKLDGTVVTASEETVSTATGAFRVLYLAICGSIRQLEFLTMDPEKTQGFAVEHMKSTLQISPQDAAHVLGSSFYLTNRIIQTPQKRSHQKRVLTVGLQKLLADTGYRSCILPVVALWNRRSLLGQHSSTSSNSAFMASCMLPVLQLLDTCRQRPAPGEEMAEMIRCLEGLLIDFIVLPLRSSFQDLEPPTELEKEVSFTSFGDRMVSSLRRFLPQLESPFLRADWKTDKHLALTILSLLFDIAIRCRPRDTPKLRRLENPWLEQLFINLAKCAETLFPPFSSVRAQKDHIRVIKWMLRKAVDHQVQLSPSTIEALLDQASGLFQNTDDSHTETRVDVEDDSQIEWGLVSLCILNDSNTFVVPSSSASDNGTYAYRPPNKYLSALLRNITDEMCYGSLEEDKNYDFKLLHVIKPLCSAFTDARDLTGCLEHWREQLSIVQGRQESKRNYFELIPSIWEDERLLLHVAQVVESSLTAGQVDRVLSTATRDLAPSIPNVLSDNSMSLASLVILDCVCTGLFKDETLVKLDSIALSVFSLLGVLVSRPPKVSSPHYWRVWRIKATITDRWSSLRDSSVFKRKAHPAICMASELIKHISSELTLRDNVDLTEELYAVRFMLKFAAMKNSFWEDLQFSSRRKILLAVTKLLDIMEPFCHRISHDHFGTMMRSDANSQSEKSSSKISPVDNFYFDCIEEIIESPEVLSHLDGGTQNRLVQQLYWASVFQQRFLGAVKAEIGSVTSCLRTFQVDRYLSTSDFGEPKYWDIGAADYVIALRSIQVTPTNAFDRGQRTKLANRVLRILLVADMSKLTRTTDHLILLTKLIQMPNKSINILTNENEMPNKGSGKLNDEMALISLARGIDSVVGCYLFTTLDQKSTITYLQAFYGQMARSLENHYKNDIACTTAFAALFEMSLTHFSRHRDELPDSLKPAGLDTTRQYHLQSILNCLDGLDETSLTEPERRHSCGVNLECLAGYSDLLAIHPNLREISGRLFSGDGPFQTLKALDNHEDFDRAAIAYKDCCSIEYLAVCLAKVELRLYTYDYNLHPNLAYESELLKNLHSRHEMNNLLGHFKDAIPSLSLQSKKELCFDFHIDPKEYLDYSHLLRIQIGILSLGGNANPRPLSNRLTVHNPDQQVEELNDDLSRLLVLLCRGLSQRIGFPECMLSMQCINMLLQNHTRVISQWHIDELLAAIAVKASNLDTQTEKNSGKLYIGLCRLFGTILAVHRAKIGGRYHLVVLTLQALLRCLFVPYKDSEAVGRESSTFGESHAAAYGRILTMICDPTVSSVTRSRNRLRLELNDKTKKARSIAGQHLPYLIMEFCGCQLTGRLLPGMRAALNVGLYAVLAVISPDIMRTMNAAMDSSSRSVFKALYDDYRRFGKWNGG</sequence>
<proteinExistence type="predicted"/>
<dbReference type="InterPro" id="IPR052609">
    <property type="entry name" value="Ribosome_Biogenesis_Reg"/>
</dbReference>
<evidence type="ECO:0000259" key="2">
    <source>
        <dbReference type="Pfam" id="PF10441"/>
    </source>
</evidence>
<reference evidence="3 4" key="1">
    <citation type="journal article" date="2020" name="Genomics">
        <title>Complete, high-quality genomes from long-read metagenomic sequencing of two wolf lichen thalli reveals enigmatic genome architecture.</title>
        <authorList>
            <person name="McKenzie S.K."/>
            <person name="Walston R.F."/>
            <person name="Allen J.L."/>
        </authorList>
    </citation>
    <scope>NUCLEOTIDE SEQUENCE [LARGE SCALE GENOMIC DNA]</scope>
    <source>
        <strain evidence="3">WasteWater1</strain>
    </source>
</reference>
<dbReference type="RefSeq" id="XP_037150719.1">
    <property type="nucleotide sequence ID" value="XM_037293066.1"/>
</dbReference>
<dbReference type="InterPro" id="IPR018849">
    <property type="entry name" value="Urb2/Npa2_C"/>
</dbReference>
<dbReference type="Pfam" id="PF10441">
    <property type="entry name" value="Urb2"/>
    <property type="match status" value="1"/>
</dbReference>
<dbReference type="Proteomes" id="UP000593566">
    <property type="component" value="Unassembled WGS sequence"/>
</dbReference>
<dbReference type="EMBL" id="JACCJB010000014">
    <property type="protein sequence ID" value="KAF6221284.1"/>
    <property type="molecule type" value="Genomic_DNA"/>
</dbReference>
<dbReference type="PANTHER" id="PTHR15682:SF2">
    <property type="entry name" value="UNHEALTHY RIBOSOME BIOGENESIS PROTEIN 2 HOMOLOG"/>
    <property type="match status" value="1"/>
</dbReference>
<dbReference type="GO" id="GO:0005730">
    <property type="term" value="C:nucleolus"/>
    <property type="evidence" value="ECO:0007669"/>
    <property type="project" value="TreeGrafter"/>
</dbReference>